<evidence type="ECO:0000313" key="2">
    <source>
        <dbReference type="Proteomes" id="UP001178507"/>
    </source>
</evidence>
<protein>
    <submittedName>
        <fullName evidence="1">Uncharacterized protein</fullName>
    </submittedName>
</protein>
<accession>A0AA36NEX6</accession>
<comment type="caution">
    <text evidence="1">The sequence shown here is derived from an EMBL/GenBank/DDBJ whole genome shotgun (WGS) entry which is preliminary data.</text>
</comment>
<sequence>MRALAAAALLRQAASIVENNDRWNDASFFDSFHVGESTSDYDSAQVQRAEDNPFHNYVDGYNPDVTDPFDPKHVDVKWFASLPSGGSEQALQTLPEPNQGPFGHAQKTGGWYYNDGGNFVQSYEYPKKYEEQAAMQRATGGDVFHLLKGSAKKQADWFDASTAQFDAYGRPKAPYPGNPAALVSQGYKQEARNASLSCKAAGCNASAQLTLNQDSDLQNCILSVQAVLRFNGVVSSKKRVVDLQLKKPEVKPTDFSSGTIEFITVNNVTVSLNCKPPADCSKANELSSLYSCVSELHVQNLLGSDRSLVVEAKISKDVQNSDCAYQGNLLYAVPQVTCLVGTPQGGSGSQAKATPVDLPGSYLQTKRTTASLAQKGLRVKRT</sequence>
<dbReference type="AlphaFoldDB" id="A0AA36NEX6"/>
<keyword evidence="2" id="KW-1185">Reference proteome</keyword>
<organism evidence="1 2">
    <name type="scientific">Effrenium voratum</name>
    <dbReference type="NCBI Taxonomy" id="2562239"/>
    <lineage>
        <taxon>Eukaryota</taxon>
        <taxon>Sar</taxon>
        <taxon>Alveolata</taxon>
        <taxon>Dinophyceae</taxon>
        <taxon>Suessiales</taxon>
        <taxon>Symbiodiniaceae</taxon>
        <taxon>Effrenium</taxon>
    </lineage>
</organism>
<reference evidence="1" key="1">
    <citation type="submission" date="2023-08" db="EMBL/GenBank/DDBJ databases">
        <authorList>
            <person name="Chen Y."/>
            <person name="Shah S."/>
            <person name="Dougan E. K."/>
            <person name="Thang M."/>
            <person name="Chan C."/>
        </authorList>
    </citation>
    <scope>NUCLEOTIDE SEQUENCE</scope>
</reference>
<name>A0AA36NEX6_9DINO</name>
<proteinExistence type="predicted"/>
<dbReference type="EMBL" id="CAUJNA010003507">
    <property type="protein sequence ID" value="CAJ1403759.1"/>
    <property type="molecule type" value="Genomic_DNA"/>
</dbReference>
<evidence type="ECO:0000313" key="1">
    <source>
        <dbReference type="EMBL" id="CAJ1403759.1"/>
    </source>
</evidence>
<gene>
    <name evidence="1" type="ORF">EVOR1521_LOCUS26353</name>
</gene>
<dbReference type="Proteomes" id="UP001178507">
    <property type="component" value="Unassembled WGS sequence"/>
</dbReference>